<comment type="caution">
    <text evidence="1">The sequence shown here is derived from an EMBL/GenBank/DDBJ whole genome shotgun (WGS) entry which is preliminary data.</text>
</comment>
<protein>
    <recommendedName>
        <fullName evidence="3">Vitamin B12 dependent methionine synthase</fullName>
    </recommendedName>
</protein>
<dbReference type="AlphaFoldDB" id="A0A6V8LS72"/>
<dbReference type="Gene3D" id="3.40.109.40">
    <property type="match status" value="1"/>
</dbReference>
<evidence type="ECO:0008006" key="3">
    <source>
        <dbReference type="Google" id="ProtNLM"/>
    </source>
</evidence>
<reference evidence="1 2" key="2">
    <citation type="submission" date="2020-05" db="EMBL/GenBank/DDBJ databases">
        <title>Draft genome sequence of Desulfovibrio sp. strainFSS-1.</title>
        <authorList>
            <person name="Shimoshige H."/>
            <person name="Kobayashi H."/>
            <person name="Maekawa T."/>
        </authorList>
    </citation>
    <scope>NUCLEOTIDE SEQUENCE [LARGE SCALE GENOMIC DNA]</scope>
    <source>
        <strain evidence="1 2">SIID29052-01</strain>
    </source>
</reference>
<dbReference type="InterPro" id="IPR037010">
    <property type="entry name" value="VitB12-dep_Met_synth_activ_sf"/>
</dbReference>
<dbReference type="RefSeq" id="WP_173080874.1">
    <property type="nucleotide sequence ID" value="NZ_BLTE01000001.1"/>
</dbReference>
<dbReference type="GO" id="GO:0008705">
    <property type="term" value="F:methionine synthase activity"/>
    <property type="evidence" value="ECO:0007669"/>
    <property type="project" value="InterPro"/>
</dbReference>
<keyword evidence="2" id="KW-1185">Reference proteome</keyword>
<evidence type="ECO:0000313" key="1">
    <source>
        <dbReference type="EMBL" id="GFK92636.1"/>
    </source>
</evidence>
<accession>A0A6V8LS72</accession>
<gene>
    <name evidence="1" type="ORF">NNJEOMEG_00461</name>
</gene>
<dbReference type="Proteomes" id="UP000494245">
    <property type="component" value="Unassembled WGS sequence"/>
</dbReference>
<reference evidence="1 2" key="1">
    <citation type="submission" date="2020-04" db="EMBL/GenBank/DDBJ databases">
        <authorList>
            <consortium name="Desulfovibrio sp. FSS-1 genome sequencing consortium"/>
            <person name="Shimoshige H."/>
            <person name="Kobayashi H."/>
            <person name="Maekawa T."/>
        </authorList>
    </citation>
    <scope>NUCLEOTIDE SEQUENCE [LARGE SCALE GENOMIC DNA]</scope>
    <source>
        <strain evidence="1 2">SIID29052-01</strain>
    </source>
</reference>
<name>A0A6V8LS72_9BACT</name>
<dbReference type="SUPFAM" id="SSF56507">
    <property type="entry name" value="Methionine synthase activation domain-like"/>
    <property type="match status" value="1"/>
</dbReference>
<dbReference type="EMBL" id="BLTE01000001">
    <property type="protein sequence ID" value="GFK92636.1"/>
    <property type="molecule type" value="Genomic_DNA"/>
</dbReference>
<proteinExistence type="predicted"/>
<sequence>MQDSLFPRLLRHLRLKPDTPAAAEALPLWDEALALARPTTWREQLPIGDFLREFAPHAAQSRDLARTLVGCTSVVLLAATLGEGVERRAGERFASGRPFAGYVLDRMGSFLVEQAMKELHAGVRSGQATRGGRATRRYSPGYGDFPLEAQAHFLRLAGPALQGLGLTAGFALVPAKTVTAVCGLAD</sequence>
<evidence type="ECO:0000313" key="2">
    <source>
        <dbReference type="Proteomes" id="UP000494245"/>
    </source>
</evidence>
<organism evidence="1 2">
    <name type="scientific">Fundidesulfovibrio magnetotacticus</name>
    <dbReference type="NCBI Taxonomy" id="2730080"/>
    <lineage>
        <taxon>Bacteria</taxon>
        <taxon>Pseudomonadati</taxon>
        <taxon>Thermodesulfobacteriota</taxon>
        <taxon>Desulfovibrionia</taxon>
        <taxon>Desulfovibrionales</taxon>
        <taxon>Desulfovibrionaceae</taxon>
        <taxon>Fundidesulfovibrio</taxon>
    </lineage>
</organism>